<evidence type="ECO:0000313" key="3">
    <source>
        <dbReference type="Proteomes" id="UP000267029"/>
    </source>
</evidence>
<dbReference type="EMBL" id="UXSR01005984">
    <property type="protein sequence ID" value="VDD84089.1"/>
    <property type="molecule type" value="Genomic_DNA"/>
</dbReference>
<dbReference type="InterPro" id="IPR025602">
    <property type="entry name" value="BCP1_family"/>
</dbReference>
<dbReference type="PANTHER" id="PTHR13261:SF0">
    <property type="entry name" value="BRCA2 AND CDKN1A-INTERACTING PROTEIN"/>
    <property type="match status" value="1"/>
</dbReference>
<organism evidence="2 3">
    <name type="scientific">Mesocestoides corti</name>
    <name type="common">Flatworm</name>
    <dbReference type="NCBI Taxonomy" id="53468"/>
    <lineage>
        <taxon>Eukaryota</taxon>
        <taxon>Metazoa</taxon>
        <taxon>Spiralia</taxon>
        <taxon>Lophotrochozoa</taxon>
        <taxon>Platyhelminthes</taxon>
        <taxon>Cestoda</taxon>
        <taxon>Eucestoda</taxon>
        <taxon>Cyclophyllidea</taxon>
        <taxon>Mesocestoididae</taxon>
        <taxon>Mesocestoides</taxon>
    </lineage>
</organism>
<protein>
    <submittedName>
        <fullName evidence="4">Protein BCCIP homolog</fullName>
    </submittedName>
</protein>
<comment type="similarity">
    <text evidence="1">Belongs to the BCP1 family.</text>
</comment>
<dbReference type="GO" id="GO:0005634">
    <property type="term" value="C:nucleus"/>
    <property type="evidence" value="ECO:0007669"/>
    <property type="project" value="TreeGrafter"/>
</dbReference>
<dbReference type="PANTHER" id="PTHR13261">
    <property type="entry name" value="BRCA2 AND CDKN1A INTERACTING PROTEIN"/>
    <property type="match status" value="1"/>
</dbReference>
<keyword evidence="3" id="KW-1185">Reference proteome</keyword>
<reference evidence="4" key="2">
    <citation type="submission" date="2019-11" db="UniProtKB">
        <authorList>
            <consortium name="WormBaseParasite"/>
        </authorList>
    </citation>
    <scope>IDENTIFICATION</scope>
</reference>
<dbReference type="Pfam" id="PF13862">
    <property type="entry name" value="BCCIP"/>
    <property type="match status" value="1"/>
</dbReference>
<evidence type="ECO:0000313" key="4">
    <source>
        <dbReference type="WBParaSite" id="MCU_011141-RA"/>
    </source>
</evidence>
<gene>
    <name evidence="2" type="ORF">MCOS_LOCUS10092</name>
</gene>
<sequence length="254" mass="27599">MVPKRQKLDDVSEDEVVQLELEGFSPQPEDRDGIIQLLKQAMPKDSNLSLGGIADYIIAHSTVGTVVKNCFDDAELDAAVSDDDNIIFSLTTVVSLTNSAASRSSVISDLRVFLNSFLSRAGLQTQDSRVISKILSGASSQKPALLLNERFVNLPPSIAAQAVAALPSEVQNLPDDERPTHLIILTRALRSEPSNDLIYVQPEMEIVRKVAIAAVEIISVDSTVDEETETITYVIMAIDFNSLPEILELLADAP</sequence>
<evidence type="ECO:0000313" key="2">
    <source>
        <dbReference type="EMBL" id="VDD84089.1"/>
    </source>
</evidence>
<name>A0A0R3UQD6_MESCO</name>
<accession>A0A0R3UQD6</accession>
<dbReference type="OrthoDB" id="27543at2759"/>
<proteinExistence type="inferred from homology"/>
<reference evidence="2 3" key="1">
    <citation type="submission" date="2018-10" db="EMBL/GenBank/DDBJ databases">
        <authorList>
            <consortium name="Pathogen Informatics"/>
        </authorList>
    </citation>
    <scope>NUCLEOTIDE SEQUENCE [LARGE SCALE GENOMIC DNA]</scope>
</reference>
<dbReference type="WBParaSite" id="MCU_011141-RA">
    <property type="protein sequence ID" value="MCU_011141-RA"/>
    <property type="gene ID" value="MCU_011141"/>
</dbReference>
<dbReference type="AlphaFoldDB" id="A0A0R3UQD6"/>
<evidence type="ECO:0000256" key="1">
    <source>
        <dbReference type="ARBA" id="ARBA00006781"/>
    </source>
</evidence>
<dbReference type="STRING" id="53468.A0A0R3UQD6"/>
<dbReference type="Proteomes" id="UP000267029">
    <property type="component" value="Unassembled WGS sequence"/>
</dbReference>